<proteinExistence type="predicted"/>
<dbReference type="Proteomes" id="UP000708208">
    <property type="component" value="Unassembled WGS sequence"/>
</dbReference>
<protein>
    <submittedName>
        <fullName evidence="3">Uncharacterized protein</fullName>
    </submittedName>
</protein>
<dbReference type="EMBL" id="CAJVCH010559402">
    <property type="protein sequence ID" value="CAG7831209.1"/>
    <property type="molecule type" value="Genomic_DNA"/>
</dbReference>
<evidence type="ECO:0000313" key="3">
    <source>
        <dbReference type="EMBL" id="CAG7831209.1"/>
    </source>
</evidence>
<gene>
    <name evidence="3" type="ORF">AFUS01_LOCUS40963</name>
</gene>
<feature type="compositionally biased region" description="Polar residues" evidence="1">
    <location>
        <begin position="153"/>
        <end position="163"/>
    </location>
</feature>
<name>A0A8J2PRS7_9HEXA</name>
<reference evidence="3" key="1">
    <citation type="submission" date="2021-06" db="EMBL/GenBank/DDBJ databases">
        <authorList>
            <person name="Hodson N. C."/>
            <person name="Mongue J. A."/>
            <person name="Jaron S. K."/>
        </authorList>
    </citation>
    <scope>NUCLEOTIDE SEQUENCE</scope>
</reference>
<feature type="compositionally biased region" description="Polar residues" evidence="1">
    <location>
        <begin position="171"/>
        <end position="181"/>
    </location>
</feature>
<accession>A0A8J2PRS7</accession>
<evidence type="ECO:0000313" key="4">
    <source>
        <dbReference type="Proteomes" id="UP000708208"/>
    </source>
</evidence>
<feature type="region of interest" description="Disordered" evidence="1">
    <location>
        <begin position="145"/>
        <end position="181"/>
    </location>
</feature>
<comment type="caution">
    <text evidence="3">The sequence shown here is derived from an EMBL/GenBank/DDBJ whole genome shotgun (WGS) entry which is preliminary data.</text>
</comment>
<evidence type="ECO:0000256" key="1">
    <source>
        <dbReference type="SAM" id="MobiDB-lite"/>
    </source>
</evidence>
<feature type="chain" id="PRO_5035218830" evidence="2">
    <location>
        <begin position="25"/>
        <end position="296"/>
    </location>
</feature>
<dbReference type="AlphaFoldDB" id="A0A8J2PRS7"/>
<organism evidence="3 4">
    <name type="scientific">Allacma fusca</name>
    <dbReference type="NCBI Taxonomy" id="39272"/>
    <lineage>
        <taxon>Eukaryota</taxon>
        <taxon>Metazoa</taxon>
        <taxon>Ecdysozoa</taxon>
        <taxon>Arthropoda</taxon>
        <taxon>Hexapoda</taxon>
        <taxon>Collembola</taxon>
        <taxon>Symphypleona</taxon>
        <taxon>Sminthuridae</taxon>
        <taxon>Allacma</taxon>
    </lineage>
</organism>
<feature type="signal peptide" evidence="2">
    <location>
        <begin position="1"/>
        <end position="24"/>
    </location>
</feature>
<keyword evidence="2" id="KW-0732">Signal</keyword>
<keyword evidence="4" id="KW-1185">Reference proteome</keyword>
<evidence type="ECO:0000256" key="2">
    <source>
        <dbReference type="SAM" id="SignalP"/>
    </source>
</evidence>
<sequence length="296" mass="32352">MEVICAASYITILLSLLETNSVFSASSCYDCSYRQNGGDEDKNKQCLNPKEVAGSKTSCPKDKPTCIKATAMTQKFGVVMERGCFPQMPSSCKDLEPMDNSDPSSLFFGATLSDVQGGDDVKFADVRACFCDWDDCNAEQGHEVKSTADAGSDQKNSDISGQNVGDRVKANNVTDGNNDSKAPNKCVGDPSKCPSRSCYKCKLGIECSRMRYVEEQKCKTFGRCFVFTKVLAAHNFTERGCGSCANIRSSEPDIQDHTQHCFSCNYNLCNSLAVSCSSSFLIYVQVVCIITLMMRL</sequence>